<gene>
    <name evidence="7" type="ORF">R1flu_012322</name>
</gene>
<dbReference type="FunFam" id="1.20.120.980:FF:000005">
    <property type="entry name" value="Clan SC, family S28, unassigned serine peptidase"/>
    <property type="match status" value="1"/>
</dbReference>
<dbReference type="GO" id="GO:0006508">
    <property type="term" value="P:proteolysis"/>
    <property type="evidence" value="ECO:0007669"/>
    <property type="project" value="UniProtKB-KW"/>
</dbReference>
<keyword evidence="5" id="KW-0325">Glycoprotein</keyword>
<dbReference type="SUPFAM" id="SSF53474">
    <property type="entry name" value="alpha/beta-Hydrolases"/>
    <property type="match status" value="1"/>
</dbReference>
<keyword evidence="2" id="KW-0645">Protease</keyword>
<comment type="caution">
    <text evidence="7">The sequence shown here is derived from an EMBL/GenBank/DDBJ whole genome shotgun (WGS) entry which is preliminary data.</text>
</comment>
<evidence type="ECO:0000256" key="6">
    <source>
        <dbReference type="SAM" id="SignalP"/>
    </source>
</evidence>
<evidence type="ECO:0000256" key="3">
    <source>
        <dbReference type="ARBA" id="ARBA00022729"/>
    </source>
</evidence>
<evidence type="ECO:0000256" key="2">
    <source>
        <dbReference type="ARBA" id="ARBA00022670"/>
    </source>
</evidence>
<evidence type="ECO:0000313" key="8">
    <source>
        <dbReference type="Proteomes" id="UP001605036"/>
    </source>
</evidence>
<proteinExistence type="inferred from homology"/>
<reference evidence="7 8" key="1">
    <citation type="submission" date="2024-09" db="EMBL/GenBank/DDBJ databases">
        <title>Chromosome-scale assembly of Riccia fluitans.</title>
        <authorList>
            <person name="Paukszto L."/>
            <person name="Sawicki J."/>
            <person name="Karawczyk K."/>
            <person name="Piernik-Szablinska J."/>
            <person name="Szczecinska M."/>
            <person name="Mazdziarz M."/>
        </authorList>
    </citation>
    <scope>NUCLEOTIDE SEQUENCE [LARGE SCALE GENOMIC DNA]</scope>
    <source>
        <strain evidence="7">Rf_01</strain>
        <tissue evidence="7">Aerial parts of the thallus</tissue>
    </source>
</reference>
<evidence type="ECO:0000256" key="4">
    <source>
        <dbReference type="ARBA" id="ARBA00022801"/>
    </source>
</evidence>
<dbReference type="InterPro" id="IPR029058">
    <property type="entry name" value="AB_hydrolase_fold"/>
</dbReference>
<protein>
    <recommendedName>
        <fullName evidence="9">Serine protease EDA2</fullName>
    </recommendedName>
</protein>
<evidence type="ECO:0000256" key="5">
    <source>
        <dbReference type="ARBA" id="ARBA00023180"/>
    </source>
</evidence>
<evidence type="ECO:0000256" key="1">
    <source>
        <dbReference type="ARBA" id="ARBA00011079"/>
    </source>
</evidence>
<evidence type="ECO:0000313" key="7">
    <source>
        <dbReference type="EMBL" id="KAL2644735.1"/>
    </source>
</evidence>
<organism evidence="7 8">
    <name type="scientific">Riccia fluitans</name>
    <dbReference type="NCBI Taxonomy" id="41844"/>
    <lineage>
        <taxon>Eukaryota</taxon>
        <taxon>Viridiplantae</taxon>
        <taxon>Streptophyta</taxon>
        <taxon>Embryophyta</taxon>
        <taxon>Marchantiophyta</taxon>
        <taxon>Marchantiopsida</taxon>
        <taxon>Marchantiidae</taxon>
        <taxon>Marchantiales</taxon>
        <taxon>Ricciaceae</taxon>
        <taxon>Riccia</taxon>
    </lineage>
</organism>
<dbReference type="PANTHER" id="PTHR11010">
    <property type="entry name" value="PROTEASE S28 PRO-X CARBOXYPEPTIDASE-RELATED"/>
    <property type="match status" value="1"/>
</dbReference>
<feature type="signal peptide" evidence="6">
    <location>
        <begin position="1"/>
        <end position="27"/>
    </location>
</feature>
<dbReference type="EMBL" id="JBHFFA010000002">
    <property type="protein sequence ID" value="KAL2644735.1"/>
    <property type="molecule type" value="Genomic_DNA"/>
</dbReference>
<dbReference type="AlphaFoldDB" id="A0ABD1ZB95"/>
<name>A0ABD1ZB95_9MARC</name>
<feature type="chain" id="PRO_5044806654" description="Serine protease EDA2" evidence="6">
    <location>
        <begin position="28"/>
        <end position="484"/>
    </location>
</feature>
<evidence type="ECO:0008006" key="9">
    <source>
        <dbReference type="Google" id="ProtNLM"/>
    </source>
</evidence>
<accession>A0ABD1ZB95</accession>
<dbReference type="Gene3D" id="1.20.120.980">
    <property type="entry name" value="Serine carboxypeptidase S28, SKS domain"/>
    <property type="match status" value="1"/>
</dbReference>
<comment type="similarity">
    <text evidence="1">Belongs to the peptidase S28 family.</text>
</comment>
<keyword evidence="8" id="KW-1185">Reference proteome</keyword>
<keyword evidence="4" id="KW-0378">Hydrolase</keyword>
<sequence length="484" mass="54525">METTRGRWSLLTLLMCSFLSNLHYAAADVKFSRLLHGEEHLLLKGEAKWLDQRIDHYNPQDRRTFKQRWYENTDHFKAPDGPIFLRICGESACRGITNDYLMVMAKDYGAAVITLEHRYYGESLPFQDLSTENLKFLSSKQSLFDLAVFRNFYQELVNERFNKSGTENSWIVSGISYSGALSAWFQVKFPHLSRGAIASSGVVLAILNYTDFDKQMVESAGPVCASALRKVTREVEAGLKRDAVATKKLFGAEQLKIDGDFFYFLADAAAIGFQYGNPDMVCKPLEEAYKADGDVVDAFAEYVQDYYVGYFGVSVDTYDQEKLKNTKPGPDSGDRMWWYQVCSEVAYFQVAYENSIRSSEVSIKYHLDLCSNVFGAGTYPEVDVTNLYYGGTAIYGSKIVFLNGSQDPWRWASKQTSPGEPSFLIKCHNCGHGSDMRGCPQSPLQPGGDATKCENPQEVLKARELIKTKVSEWLAEPDKCSSQL</sequence>
<dbReference type="Gene3D" id="3.40.50.1820">
    <property type="entry name" value="alpha/beta hydrolase"/>
    <property type="match status" value="1"/>
</dbReference>
<dbReference type="Pfam" id="PF05577">
    <property type="entry name" value="Peptidase_S28"/>
    <property type="match status" value="1"/>
</dbReference>
<dbReference type="Proteomes" id="UP001605036">
    <property type="component" value="Unassembled WGS sequence"/>
</dbReference>
<dbReference type="InterPro" id="IPR042269">
    <property type="entry name" value="Ser_carbopepase_S28_SKS"/>
</dbReference>
<dbReference type="PANTHER" id="PTHR11010:SF11">
    <property type="entry name" value="THYMUS-SPECIFIC SERINE PROTEASE"/>
    <property type="match status" value="1"/>
</dbReference>
<dbReference type="InterPro" id="IPR008758">
    <property type="entry name" value="Peptidase_S28"/>
</dbReference>
<keyword evidence="3 6" id="KW-0732">Signal</keyword>
<dbReference type="GO" id="GO:0008233">
    <property type="term" value="F:peptidase activity"/>
    <property type="evidence" value="ECO:0007669"/>
    <property type="project" value="UniProtKB-KW"/>
</dbReference>